<evidence type="ECO:0000313" key="2">
    <source>
        <dbReference type="EMBL" id="QNN75002.1"/>
    </source>
</evidence>
<feature type="transmembrane region" description="Helical" evidence="1">
    <location>
        <begin position="14"/>
        <end position="32"/>
    </location>
</feature>
<name>A0A7G9T4H7_9LACO</name>
<dbReference type="AlphaFoldDB" id="A0A7G9T4H7"/>
<protein>
    <submittedName>
        <fullName evidence="2">Uncharacterized protein</fullName>
    </submittedName>
</protein>
<gene>
    <name evidence="2" type="ORF">H9L19_06345</name>
</gene>
<keyword evidence="1" id="KW-0812">Transmembrane</keyword>
<dbReference type="KEGG" id="wdi:H9L19_06345"/>
<evidence type="ECO:0000256" key="1">
    <source>
        <dbReference type="SAM" id="Phobius"/>
    </source>
</evidence>
<keyword evidence="3" id="KW-1185">Reference proteome</keyword>
<dbReference type="EMBL" id="CP060724">
    <property type="protein sequence ID" value="QNN75002.1"/>
    <property type="molecule type" value="Genomic_DNA"/>
</dbReference>
<evidence type="ECO:0000313" key="3">
    <source>
        <dbReference type="Proteomes" id="UP000515800"/>
    </source>
</evidence>
<reference evidence="2 3" key="1">
    <citation type="submission" date="2020-08" db="EMBL/GenBank/DDBJ databases">
        <title>Genome sequence of Weissella diestrammenae KACC 16890T.</title>
        <authorList>
            <person name="Hyun D.-W."/>
            <person name="Bae J.-W."/>
        </authorList>
    </citation>
    <scope>NUCLEOTIDE SEQUENCE [LARGE SCALE GENOMIC DNA]</scope>
    <source>
        <strain evidence="2 3">KACC 16890</strain>
    </source>
</reference>
<dbReference type="Proteomes" id="UP000515800">
    <property type="component" value="Chromosome"/>
</dbReference>
<proteinExistence type="predicted"/>
<accession>A0A7G9T4H7</accession>
<dbReference type="RefSeq" id="WP_187528837.1">
    <property type="nucleotide sequence ID" value="NZ_CP060724.1"/>
</dbReference>
<sequence length="189" mass="22128">MNYLEHILDFLKPVATQIISSFVVIGVAYGTFKMGFKKDENIEYIKNIKKNSIELKIIFAQLNTIRFEDSEKQRNGLYAFLFYENNGIFEIYNYQNIRKSFNEIYRDLYVIDKFEKAEDSINDISELISTMMKLNSSIEERKSFGRTVALDIMLETDGLMKIDQICSEIIAKNNDAISAVERIRKIKLR</sequence>
<organism evidence="2 3">
    <name type="scientific">Weissella diestrammenae</name>
    <dbReference type="NCBI Taxonomy" id="1162633"/>
    <lineage>
        <taxon>Bacteria</taxon>
        <taxon>Bacillati</taxon>
        <taxon>Bacillota</taxon>
        <taxon>Bacilli</taxon>
        <taxon>Lactobacillales</taxon>
        <taxon>Lactobacillaceae</taxon>
        <taxon>Weissella</taxon>
    </lineage>
</organism>
<keyword evidence="1" id="KW-0472">Membrane</keyword>
<keyword evidence="1" id="KW-1133">Transmembrane helix</keyword>